<reference evidence="9" key="1">
    <citation type="submission" date="2018-11" db="EMBL/GenBank/DDBJ databases">
        <title>Phylogenetic, genomic, and biogeographic characterization of a novel and ubiquitous marine invertebrate-associated Rickettsiales parasite, Candidatus Marinoinvertebrata rohwerii, gen. nov., sp. nov.</title>
        <authorList>
            <person name="Klinges J.G."/>
            <person name="Rosales S.M."/>
            <person name="Mcminds R."/>
            <person name="Shaver E.C."/>
            <person name="Shantz A."/>
            <person name="Peters E.C."/>
            <person name="Burkepile D.E."/>
            <person name="Silliman B.R."/>
            <person name="Vega Thurber R.L."/>
        </authorList>
    </citation>
    <scope>NUCLEOTIDE SEQUENCE [LARGE SCALE GENOMIC DNA]</scope>
    <source>
        <strain evidence="9">a_cerv_44</strain>
    </source>
</reference>
<keyword evidence="4 6" id="KW-1133">Transmembrane helix</keyword>
<dbReference type="PANTHER" id="PTHR42709">
    <property type="entry name" value="ALKALINE PHOSPHATASE LIKE PROTEIN"/>
    <property type="match status" value="1"/>
</dbReference>
<feature type="transmembrane region" description="Helical" evidence="6">
    <location>
        <begin position="179"/>
        <end position="198"/>
    </location>
</feature>
<evidence type="ECO:0000256" key="4">
    <source>
        <dbReference type="ARBA" id="ARBA00022989"/>
    </source>
</evidence>
<dbReference type="InterPro" id="IPR032816">
    <property type="entry name" value="VTT_dom"/>
</dbReference>
<comment type="caution">
    <text evidence="8">The sequence shown here is derived from an EMBL/GenBank/DDBJ whole genome shotgun (WGS) entry which is preliminary data.</text>
</comment>
<dbReference type="InterPro" id="IPR051311">
    <property type="entry name" value="DedA_domain"/>
</dbReference>
<dbReference type="Proteomes" id="UP000279470">
    <property type="component" value="Unassembled WGS sequence"/>
</dbReference>
<evidence type="ECO:0000256" key="1">
    <source>
        <dbReference type="ARBA" id="ARBA00004651"/>
    </source>
</evidence>
<feature type="transmembrane region" description="Helical" evidence="6">
    <location>
        <begin position="58"/>
        <end position="79"/>
    </location>
</feature>
<comment type="subcellular location">
    <subcellularLocation>
        <location evidence="1">Cell membrane</location>
        <topology evidence="1">Multi-pass membrane protein</topology>
    </subcellularLocation>
</comment>
<dbReference type="EMBL" id="RXFM01000052">
    <property type="protein sequence ID" value="RST65516.1"/>
    <property type="molecule type" value="Genomic_DNA"/>
</dbReference>
<keyword evidence="5 6" id="KW-0472">Membrane</keyword>
<evidence type="ECO:0000256" key="6">
    <source>
        <dbReference type="SAM" id="Phobius"/>
    </source>
</evidence>
<feature type="transmembrane region" description="Helical" evidence="6">
    <location>
        <begin position="144"/>
        <end position="167"/>
    </location>
</feature>
<dbReference type="RefSeq" id="WP_126044876.1">
    <property type="nucleotide sequence ID" value="NZ_RXFM01000052.1"/>
</dbReference>
<name>A0A3R9Y824_9RICK</name>
<evidence type="ECO:0000313" key="8">
    <source>
        <dbReference type="EMBL" id="RST65516.1"/>
    </source>
</evidence>
<evidence type="ECO:0000256" key="5">
    <source>
        <dbReference type="ARBA" id="ARBA00023136"/>
    </source>
</evidence>
<evidence type="ECO:0000259" key="7">
    <source>
        <dbReference type="Pfam" id="PF09335"/>
    </source>
</evidence>
<gene>
    <name evidence="8" type="ORF">EIC27_04185</name>
</gene>
<accession>A0A3R9Y824</accession>
<dbReference type="AlphaFoldDB" id="A0A3R9Y824"/>
<dbReference type="OrthoDB" id="9813426at2"/>
<dbReference type="Pfam" id="PF09335">
    <property type="entry name" value="VTT_dom"/>
    <property type="match status" value="1"/>
</dbReference>
<evidence type="ECO:0000313" key="9">
    <source>
        <dbReference type="Proteomes" id="UP000279470"/>
    </source>
</evidence>
<proteinExistence type="predicted"/>
<protein>
    <submittedName>
        <fullName evidence="8">DedA family protein</fullName>
    </submittedName>
</protein>
<evidence type="ECO:0000256" key="3">
    <source>
        <dbReference type="ARBA" id="ARBA00022692"/>
    </source>
</evidence>
<keyword evidence="3 6" id="KW-0812">Transmembrane</keyword>
<feature type="domain" description="VTT" evidence="7">
    <location>
        <begin position="38"/>
        <end position="164"/>
    </location>
</feature>
<keyword evidence="9" id="KW-1185">Reference proteome</keyword>
<evidence type="ECO:0000256" key="2">
    <source>
        <dbReference type="ARBA" id="ARBA00022475"/>
    </source>
</evidence>
<feature type="transmembrane region" description="Helical" evidence="6">
    <location>
        <begin position="12"/>
        <end position="38"/>
    </location>
</feature>
<keyword evidence="2" id="KW-1003">Cell membrane</keyword>
<sequence>MFVEFFEEIFKLILNFVQTFGYIGIFIMTFIESTFIPIPSEFTLIPAGYLIAKGDMHLAPVLISSIAGTLSGSFVNYFIAYHFGRKLFINYGKYFFLKSGQLLKIELFFNKYGVISTFFGRMLPGIKHFISFPAGLAKMNLKLFTLYTFLGSLIWLSFLLYLGHVIGTNEELISTYIKRFNITIIIIVIFIFLLLYVIKKLKKNN</sequence>
<dbReference type="PANTHER" id="PTHR42709:SF6">
    <property type="entry name" value="UNDECAPRENYL PHOSPHATE TRANSPORTER A"/>
    <property type="match status" value="1"/>
</dbReference>
<dbReference type="GO" id="GO:0005886">
    <property type="term" value="C:plasma membrane"/>
    <property type="evidence" value="ECO:0007669"/>
    <property type="project" value="UniProtKB-SubCell"/>
</dbReference>
<organism evidence="8 9">
    <name type="scientific">Candidatus Aquarickettsia rohweri</name>
    <dbReference type="NCBI Taxonomy" id="2602574"/>
    <lineage>
        <taxon>Bacteria</taxon>
        <taxon>Pseudomonadati</taxon>
        <taxon>Pseudomonadota</taxon>
        <taxon>Alphaproteobacteria</taxon>
        <taxon>Rickettsiales</taxon>
        <taxon>Candidatus Midichloriaceae</taxon>
        <taxon>Candidatus Aquarickettsia</taxon>
    </lineage>
</organism>